<accession>A0ABV3DR00</accession>
<dbReference type="EMBL" id="JBEZFP010000113">
    <property type="protein sequence ID" value="MEU8138175.1"/>
    <property type="molecule type" value="Genomic_DNA"/>
</dbReference>
<keyword evidence="3" id="KW-1185">Reference proteome</keyword>
<feature type="region of interest" description="Disordered" evidence="1">
    <location>
        <begin position="172"/>
        <end position="191"/>
    </location>
</feature>
<dbReference type="RefSeq" id="WP_358361131.1">
    <property type="nucleotide sequence ID" value="NZ_JBEZFP010000113.1"/>
</dbReference>
<proteinExistence type="predicted"/>
<evidence type="ECO:0000313" key="3">
    <source>
        <dbReference type="Proteomes" id="UP001551482"/>
    </source>
</evidence>
<dbReference type="Proteomes" id="UP001551482">
    <property type="component" value="Unassembled WGS sequence"/>
</dbReference>
<comment type="caution">
    <text evidence="2">The sequence shown here is derived from an EMBL/GenBank/DDBJ whole genome shotgun (WGS) entry which is preliminary data.</text>
</comment>
<name>A0ABV3DR00_9ACTN</name>
<sequence>MTPPLLVVGEVRTALLMNSRPLGRIGAEALLALLVHGAHVRTAERPVPRALSADLVEAVDCPVRTGSAAKARGVGTLLARAKVTGGRVLQASTRGALVPGGTRRLPWAHYLERPGTVEVIGRARTDDLADGFPGTRPPDRELAPGAVSERLLGQVQRSPALDHQATFRARRTQLRWSAAPSESGSRPGGTFTLYGATERTLELRLPADRFPAITEIAALCEDLALHDWLLSVLAEAADRACAGQSDSASLRRIRPAVHQLIHLWSPGVDTSAELLAVWADLEARPGFSRQWQTCVDRIRDSMALNILEGLSRRPGTPDHLGGDPDPRSRPSSQPAPLPSSVPSEPSAPPPRAASNGSART</sequence>
<gene>
    <name evidence="2" type="ORF">AB0C36_32290</name>
</gene>
<feature type="compositionally biased region" description="Pro residues" evidence="1">
    <location>
        <begin position="333"/>
        <end position="351"/>
    </location>
</feature>
<evidence type="ECO:0000313" key="2">
    <source>
        <dbReference type="EMBL" id="MEU8138175.1"/>
    </source>
</evidence>
<feature type="region of interest" description="Disordered" evidence="1">
    <location>
        <begin position="309"/>
        <end position="360"/>
    </location>
</feature>
<organism evidence="2 3">
    <name type="scientific">Streptodolium elevatio</name>
    <dbReference type="NCBI Taxonomy" id="3157996"/>
    <lineage>
        <taxon>Bacteria</taxon>
        <taxon>Bacillati</taxon>
        <taxon>Actinomycetota</taxon>
        <taxon>Actinomycetes</taxon>
        <taxon>Kitasatosporales</taxon>
        <taxon>Streptomycetaceae</taxon>
        <taxon>Streptodolium</taxon>
    </lineage>
</organism>
<reference evidence="2 3" key="1">
    <citation type="submission" date="2024-06" db="EMBL/GenBank/DDBJ databases">
        <title>The Natural Products Discovery Center: Release of the First 8490 Sequenced Strains for Exploring Actinobacteria Biosynthetic Diversity.</title>
        <authorList>
            <person name="Kalkreuter E."/>
            <person name="Kautsar S.A."/>
            <person name="Yang D."/>
            <person name="Bader C.D."/>
            <person name="Teijaro C.N."/>
            <person name="Fluegel L."/>
            <person name="Davis C.M."/>
            <person name="Simpson J.R."/>
            <person name="Lauterbach L."/>
            <person name="Steele A.D."/>
            <person name="Gui C."/>
            <person name="Meng S."/>
            <person name="Li G."/>
            <person name="Viehrig K."/>
            <person name="Ye F."/>
            <person name="Su P."/>
            <person name="Kiefer A.F."/>
            <person name="Nichols A."/>
            <person name="Cepeda A.J."/>
            <person name="Yan W."/>
            <person name="Fan B."/>
            <person name="Jiang Y."/>
            <person name="Adhikari A."/>
            <person name="Zheng C.-J."/>
            <person name="Schuster L."/>
            <person name="Cowan T.M."/>
            <person name="Smanski M.J."/>
            <person name="Chevrette M.G."/>
            <person name="De Carvalho L.P.S."/>
            <person name="Shen B."/>
        </authorList>
    </citation>
    <scope>NUCLEOTIDE SEQUENCE [LARGE SCALE GENOMIC DNA]</scope>
    <source>
        <strain evidence="2 3">NPDC048946</strain>
    </source>
</reference>
<dbReference type="NCBIfam" id="NF040565">
    <property type="entry name" value="SCO2521_fam"/>
    <property type="match status" value="1"/>
</dbReference>
<dbReference type="InterPro" id="IPR049749">
    <property type="entry name" value="SCO2521-like"/>
</dbReference>
<protein>
    <submittedName>
        <fullName evidence="2">SCO2521 family protein</fullName>
    </submittedName>
</protein>
<evidence type="ECO:0000256" key="1">
    <source>
        <dbReference type="SAM" id="MobiDB-lite"/>
    </source>
</evidence>